<evidence type="ECO:0000313" key="2">
    <source>
        <dbReference type="EMBL" id="ADK81886.1"/>
    </source>
</evidence>
<dbReference type="PROSITE" id="PS50943">
    <property type="entry name" value="HTH_CROC1"/>
    <property type="match status" value="1"/>
</dbReference>
<organism evidence="2 3">
    <name type="scientific">Sediminispirochaeta smaragdinae (strain DSM 11293 / JCM 15392 / SEBR 4228)</name>
    <name type="common">Spirochaeta smaragdinae</name>
    <dbReference type="NCBI Taxonomy" id="573413"/>
    <lineage>
        <taxon>Bacteria</taxon>
        <taxon>Pseudomonadati</taxon>
        <taxon>Spirochaetota</taxon>
        <taxon>Spirochaetia</taxon>
        <taxon>Spirochaetales</taxon>
        <taxon>Spirochaetaceae</taxon>
        <taxon>Sediminispirochaeta</taxon>
    </lineage>
</organism>
<dbReference type="KEGG" id="ssm:Spirs_2783"/>
<reference evidence="2 3" key="1">
    <citation type="journal article" date="2010" name="Stand. Genomic Sci.">
        <title>Complete genome sequence of Spirochaeta smaragdinae type strain (SEBR 4228).</title>
        <authorList>
            <person name="Mavromatis K."/>
            <person name="Yasawong M."/>
            <person name="Chertkov O."/>
            <person name="Lapidus A."/>
            <person name="Lucas S."/>
            <person name="Nolan M."/>
            <person name="Del Rio T.G."/>
            <person name="Tice H."/>
            <person name="Cheng J.F."/>
            <person name="Pitluck S."/>
            <person name="Liolios K."/>
            <person name="Ivanova N."/>
            <person name="Tapia R."/>
            <person name="Han C."/>
            <person name="Bruce D."/>
            <person name="Goodwin L."/>
            <person name="Pati A."/>
            <person name="Chen A."/>
            <person name="Palaniappan K."/>
            <person name="Land M."/>
            <person name="Hauser L."/>
            <person name="Chang Y.J."/>
            <person name="Jeffries C.D."/>
            <person name="Detter J.C."/>
            <person name="Rohde M."/>
            <person name="Brambilla E."/>
            <person name="Spring S."/>
            <person name="Goker M."/>
            <person name="Sikorski J."/>
            <person name="Woyke T."/>
            <person name="Bristow J."/>
            <person name="Eisen J.A."/>
            <person name="Markowitz V."/>
            <person name="Hugenholtz P."/>
            <person name="Klenk H.P."/>
            <person name="Kyrpides N.C."/>
        </authorList>
    </citation>
    <scope>NUCLEOTIDE SEQUENCE [LARGE SCALE GENOMIC DNA]</scope>
    <source>
        <strain evidence="3">DSM 11293 / JCM 15392 / SEBR 4228</strain>
    </source>
</reference>
<dbReference type="Proteomes" id="UP000002318">
    <property type="component" value="Chromosome"/>
</dbReference>
<protein>
    <submittedName>
        <fullName evidence="2">Helix-turn-helix domain protein</fullName>
    </submittedName>
</protein>
<gene>
    <name evidence="2" type="ordered locus">Spirs_2783</name>
</gene>
<sequence length="126" mass="14589">MVSKWSIFSDKESMDFIDRVKEELRNQKKTQEWLAWKAGISYNTLKGWTAKGRLPNVEQATAIAKALNTTVEYLVTGEEADSWQPPHRYADLFNLLEELDEPELEAMRVLAEGYVARKQNRAQREA</sequence>
<proteinExistence type="predicted"/>
<dbReference type="HOGENOM" id="CLU_066192_25_1_12"/>
<dbReference type="SUPFAM" id="SSF47413">
    <property type="entry name" value="lambda repressor-like DNA-binding domains"/>
    <property type="match status" value="1"/>
</dbReference>
<dbReference type="AlphaFoldDB" id="E1R201"/>
<evidence type="ECO:0000259" key="1">
    <source>
        <dbReference type="PROSITE" id="PS50943"/>
    </source>
</evidence>
<dbReference type="Pfam" id="PF07022">
    <property type="entry name" value="Phage_CI_repr"/>
    <property type="match status" value="1"/>
</dbReference>
<dbReference type="InterPro" id="IPR010744">
    <property type="entry name" value="Phage_CI_N"/>
</dbReference>
<feature type="domain" description="HTH cro/C1-type" evidence="1">
    <location>
        <begin position="20"/>
        <end position="74"/>
    </location>
</feature>
<keyword evidence="3" id="KW-1185">Reference proteome</keyword>
<name>E1R201_SEDSS</name>
<accession>E1R201</accession>
<dbReference type="SMART" id="SM00530">
    <property type="entry name" value="HTH_XRE"/>
    <property type="match status" value="1"/>
</dbReference>
<dbReference type="InterPro" id="IPR001387">
    <property type="entry name" value="Cro/C1-type_HTH"/>
</dbReference>
<dbReference type="EMBL" id="CP002116">
    <property type="protein sequence ID" value="ADK81886.1"/>
    <property type="molecule type" value="Genomic_DNA"/>
</dbReference>
<dbReference type="CDD" id="cd00093">
    <property type="entry name" value="HTH_XRE"/>
    <property type="match status" value="1"/>
</dbReference>
<dbReference type="GO" id="GO:0045892">
    <property type="term" value="P:negative regulation of DNA-templated transcription"/>
    <property type="evidence" value="ECO:0007669"/>
    <property type="project" value="InterPro"/>
</dbReference>
<dbReference type="InterPro" id="IPR010982">
    <property type="entry name" value="Lambda_DNA-bd_dom_sf"/>
</dbReference>
<dbReference type="GO" id="GO:0003677">
    <property type="term" value="F:DNA binding"/>
    <property type="evidence" value="ECO:0007669"/>
    <property type="project" value="InterPro"/>
</dbReference>
<dbReference type="eggNOG" id="COG1476">
    <property type="taxonomic scope" value="Bacteria"/>
</dbReference>
<evidence type="ECO:0000313" key="3">
    <source>
        <dbReference type="Proteomes" id="UP000002318"/>
    </source>
</evidence>
<dbReference type="Gene3D" id="1.10.260.40">
    <property type="entry name" value="lambda repressor-like DNA-binding domains"/>
    <property type="match status" value="1"/>
</dbReference>